<proteinExistence type="predicted"/>
<dbReference type="AlphaFoldDB" id="A0A9W8AGQ1"/>
<dbReference type="Proteomes" id="UP001150925">
    <property type="component" value="Unassembled WGS sequence"/>
</dbReference>
<evidence type="ECO:0000313" key="2">
    <source>
        <dbReference type="Proteomes" id="UP001150925"/>
    </source>
</evidence>
<dbReference type="EMBL" id="JANBPY010003495">
    <property type="protein sequence ID" value="KAJ1951496.1"/>
    <property type="molecule type" value="Genomic_DNA"/>
</dbReference>
<protein>
    <submittedName>
        <fullName evidence="1">Uncharacterized protein</fullName>
    </submittedName>
</protein>
<organism evidence="1 2">
    <name type="scientific">Dispira parvispora</name>
    <dbReference type="NCBI Taxonomy" id="1520584"/>
    <lineage>
        <taxon>Eukaryota</taxon>
        <taxon>Fungi</taxon>
        <taxon>Fungi incertae sedis</taxon>
        <taxon>Zoopagomycota</taxon>
        <taxon>Kickxellomycotina</taxon>
        <taxon>Dimargaritomycetes</taxon>
        <taxon>Dimargaritales</taxon>
        <taxon>Dimargaritaceae</taxon>
        <taxon>Dispira</taxon>
    </lineage>
</organism>
<feature type="non-terminal residue" evidence="1">
    <location>
        <position position="64"/>
    </location>
</feature>
<reference evidence="1" key="1">
    <citation type="submission" date="2022-07" db="EMBL/GenBank/DDBJ databases">
        <title>Phylogenomic reconstructions and comparative analyses of Kickxellomycotina fungi.</title>
        <authorList>
            <person name="Reynolds N.K."/>
            <person name="Stajich J.E."/>
            <person name="Barry K."/>
            <person name="Grigoriev I.V."/>
            <person name="Crous P."/>
            <person name="Smith M.E."/>
        </authorList>
    </citation>
    <scope>NUCLEOTIDE SEQUENCE</scope>
    <source>
        <strain evidence="1">RSA 1196</strain>
    </source>
</reference>
<accession>A0A9W8AGQ1</accession>
<name>A0A9W8AGQ1_9FUNG</name>
<gene>
    <name evidence="1" type="ORF">IWQ62_006419</name>
</gene>
<keyword evidence="2" id="KW-1185">Reference proteome</keyword>
<comment type="caution">
    <text evidence="1">The sequence shown here is derived from an EMBL/GenBank/DDBJ whole genome shotgun (WGS) entry which is preliminary data.</text>
</comment>
<sequence length="64" mass="6931">MVVTVCPEINGSTPTPGSLSHITRYPDYPDLSPPALMACHSVTLKLLVSTIIWSVLPEETPRVV</sequence>
<evidence type="ECO:0000313" key="1">
    <source>
        <dbReference type="EMBL" id="KAJ1951496.1"/>
    </source>
</evidence>